<dbReference type="EMBL" id="CAJHUB010000784">
    <property type="protein sequence ID" value="CAD7693596.1"/>
    <property type="molecule type" value="Genomic_DNA"/>
</dbReference>
<gene>
    <name evidence="1" type="ORF">NYPRO_LOCUS26388</name>
</gene>
<accession>A0A811ZZS1</accession>
<protein>
    <submittedName>
        <fullName evidence="1">(raccoon dog) hypothetical protein</fullName>
    </submittedName>
</protein>
<evidence type="ECO:0000313" key="2">
    <source>
        <dbReference type="Proteomes" id="UP000645828"/>
    </source>
</evidence>
<evidence type="ECO:0000313" key="1">
    <source>
        <dbReference type="EMBL" id="CAD7693596.1"/>
    </source>
</evidence>
<dbReference type="AlphaFoldDB" id="A0A811ZZS1"/>
<organism evidence="1 2">
    <name type="scientific">Nyctereutes procyonoides</name>
    <name type="common">Raccoon dog</name>
    <name type="synonym">Canis procyonoides</name>
    <dbReference type="NCBI Taxonomy" id="34880"/>
    <lineage>
        <taxon>Eukaryota</taxon>
        <taxon>Metazoa</taxon>
        <taxon>Chordata</taxon>
        <taxon>Craniata</taxon>
        <taxon>Vertebrata</taxon>
        <taxon>Euteleostomi</taxon>
        <taxon>Mammalia</taxon>
        <taxon>Eutheria</taxon>
        <taxon>Laurasiatheria</taxon>
        <taxon>Carnivora</taxon>
        <taxon>Caniformia</taxon>
        <taxon>Canidae</taxon>
        <taxon>Nyctereutes</taxon>
    </lineage>
</organism>
<comment type="caution">
    <text evidence="1">The sequence shown here is derived from an EMBL/GenBank/DDBJ whole genome shotgun (WGS) entry which is preliminary data.</text>
</comment>
<reference evidence="1" key="1">
    <citation type="submission" date="2020-12" db="EMBL/GenBank/DDBJ databases">
        <authorList>
            <consortium name="Molecular Ecology Group"/>
        </authorList>
    </citation>
    <scope>NUCLEOTIDE SEQUENCE</scope>
    <source>
        <strain evidence="1">TBG_1078</strain>
    </source>
</reference>
<name>A0A811ZZS1_NYCPR</name>
<proteinExistence type="predicted"/>
<keyword evidence="2" id="KW-1185">Reference proteome</keyword>
<sequence length="166" mass="18289">MYDFCIGKNPVTRREEMTSIVRILLEPMGAPPSGGALIHPGPTLGQALLQLLGIQRAADRAAAQKICLFAAQYPSTPTGRRLKIEHQLLPEFPDCQPVSSFESLLSIPETPEDHASLQHTPASPTSLPLWAFPLSTYVALKYDTWAPSVCSFSHNLFVRCWKISSM</sequence>
<dbReference type="Proteomes" id="UP000645828">
    <property type="component" value="Unassembled WGS sequence"/>
</dbReference>